<reference evidence="1 2" key="1">
    <citation type="submission" date="2009-04" db="EMBL/GenBank/DDBJ databases">
        <authorList>
            <person name="Sebastian Y."/>
            <person name="Madupu R."/>
            <person name="Durkin A.S."/>
            <person name="Torralba M."/>
            <person name="Methe B."/>
            <person name="Sutton G.G."/>
            <person name="Strausberg R.L."/>
            <person name="Nelson K.E."/>
        </authorList>
    </citation>
    <scope>NUCLEOTIDE SEQUENCE [LARGE SCALE GENOMIC DNA]</scope>
    <source>
        <strain evidence="1 2">60-3</strain>
    </source>
</reference>
<keyword evidence="2" id="KW-1185">Reference proteome</keyword>
<dbReference type="eggNOG" id="COG5340">
    <property type="taxonomic scope" value="Bacteria"/>
</dbReference>
<evidence type="ECO:0000313" key="2">
    <source>
        <dbReference type="Proteomes" id="UP000003303"/>
    </source>
</evidence>
<protein>
    <recommendedName>
        <fullName evidence="3">Transcriptional regulator, AbiEi antitoxin, Type IV TA system</fullName>
    </recommendedName>
</protein>
<dbReference type="Proteomes" id="UP000003303">
    <property type="component" value="Unassembled WGS sequence"/>
</dbReference>
<dbReference type="EMBL" id="ACLR01000171">
    <property type="protein sequence ID" value="EEK16612.1"/>
    <property type="molecule type" value="Genomic_DNA"/>
</dbReference>
<sequence length="207" mass="23602">MGKQLKSTHQLIKEAVIDSGEGSILYPNQFAPCGDSTAIRQVLSRMTKEGYLVRLAHGLYYYPKVDTKWGTGIIYPSIEEVARIIEERDKITLIPSGTYVLNKLGLSTQIPMNVVYITNGSPRTIKLGKGRGIQLKRSNDMNNFAYTSELVRMLVFALREIGQGNLTEVHKSILKKHLRSISEEEYKRDIHLAPQWIQDELNRLREQ</sequence>
<evidence type="ECO:0000313" key="1">
    <source>
        <dbReference type="EMBL" id="EEK16612.1"/>
    </source>
</evidence>
<gene>
    <name evidence="1" type="ORF">PORUE0001_1695</name>
</gene>
<dbReference type="OrthoDB" id="9798200at2"/>
<proteinExistence type="predicted"/>
<name>C2MCC1_9PORP</name>
<accession>C2MCC1</accession>
<evidence type="ECO:0008006" key="3">
    <source>
        <dbReference type="Google" id="ProtNLM"/>
    </source>
</evidence>
<dbReference type="STRING" id="596327.PORUE0001_1695"/>
<dbReference type="InterPro" id="IPR045738">
    <property type="entry name" value="DUF6088"/>
</dbReference>
<dbReference type="Pfam" id="PF19570">
    <property type="entry name" value="DUF6088"/>
    <property type="match status" value="1"/>
</dbReference>
<organism evidence="1 2">
    <name type="scientific">Porphyromonas uenonis 60-3</name>
    <dbReference type="NCBI Taxonomy" id="596327"/>
    <lineage>
        <taxon>Bacteria</taxon>
        <taxon>Pseudomonadati</taxon>
        <taxon>Bacteroidota</taxon>
        <taxon>Bacteroidia</taxon>
        <taxon>Bacteroidales</taxon>
        <taxon>Porphyromonadaceae</taxon>
        <taxon>Porphyromonas</taxon>
    </lineage>
</organism>
<dbReference type="AlphaFoldDB" id="C2MCC1"/>
<comment type="caution">
    <text evidence="1">The sequence shown here is derived from an EMBL/GenBank/DDBJ whole genome shotgun (WGS) entry which is preliminary data.</text>
</comment>